<evidence type="ECO:0000256" key="5">
    <source>
        <dbReference type="ARBA" id="ARBA00023163"/>
    </source>
</evidence>
<name>N6YXT6_THAL4</name>
<accession>N6YXT6</accession>
<evidence type="ECO:0000256" key="4">
    <source>
        <dbReference type="ARBA" id="ARBA00023125"/>
    </source>
</evidence>
<dbReference type="InterPro" id="IPR002078">
    <property type="entry name" value="Sigma_54_int"/>
</dbReference>
<dbReference type="Gene3D" id="1.10.8.60">
    <property type="match status" value="1"/>
</dbReference>
<evidence type="ECO:0000313" key="9">
    <source>
        <dbReference type="Proteomes" id="UP000013232"/>
    </source>
</evidence>
<reference evidence="8 9" key="1">
    <citation type="submission" date="2012-09" db="EMBL/GenBank/DDBJ databases">
        <title>Draft Genome Sequences of 6 Strains from Genus Thauera.</title>
        <authorList>
            <person name="Liu B."/>
            <person name="Shapleigh J.P."/>
            <person name="Frostegard A.H."/>
        </authorList>
    </citation>
    <scope>NUCLEOTIDE SEQUENCE [LARGE SCALE GENOMIC DNA]</scope>
    <source>
        <strain evidence="9">47Lol / DSM 12138</strain>
    </source>
</reference>
<sequence length="542" mass="58586">MDDASSSSLLPATIEPADLHASWARSRGFGLRPEDALSDALVSPADLRDRLEANARLLTFSRPVIENLFRQIDCPSSTLLLTDCDGLILSAIGDTGFLDRATRVALCPGAEWSEAAMGTNAIGTALTTRQAITIDGSQHYLSRNRFLTCIATPIFSPTGGIAGILDVSTDTRANLSHADALLRTTAECIEHRLIESLDDGFLALHFHARPDLLGSPLEGLVVFDEAGNLLASNRAARTLLHLHGEFPRGSYPESFTTQWRHLVDWAAFGPLTPFPLRTRHGQTCAARAGLIRPPASIRHPQGQPESGRPRAPQQPRPAPTPDTDPRVVQAGALLAAWQRGQAPGPLLLSGETGTGKRHLLHRHCQDHGLDARLVELDGCALAAGTRHRPELEDALRRAAGGLLYITDADCLPAEAQSHLLQAAHTTHHIVVTGRRPHGCEAAACGPTPALLTEQAVQRVALPPLRERADFAYLVYRLVREARAAAPIHVPPETIERLCRYPWPGNISELGSQLRLMLALAGDDSAELRPDDIPDELLETTGR</sequence>
<dbReference type="SUPFAM" id="SSF52540">
    <property type="entry name" value="P-loop containing nucleoside triphosphate hydrolases"/>
    <property type="match status" value="1"/>
</dbReference>
<dbReference type="GO" id="GO:0003677">
    <property type="term" value="F:DNA binding"/>
    <property type="evidence" value="ECO:0007669"/>
    <property type="project" value="UniProtKB-KW"/>
</dbReference>
<evidence type="ECO:0000313" key="8">
    <source>
        <dbReference type="EMBL" id="ENO87227.1"/>
    </source>
</evidence>
<feature type="region of interest" description="Disordered" evidence="6">
    <location>
        <begin position="290"/>
        <end position="325"/>
    </location>
</feature>
<dbReference type="AlphaFoldDB" id="N6YXT6"/>
<dbReference type="Pfam" id="PF01590">
    <property type="entry name" value="GAF"/>
    <property type="match status" value="1"/>
</dbReference>
<keyword evidence="2" id="KW-0067">ATP-binding</keyword>
<dbReference type="CDD" id="cd00009">
    <property type="entry name" value="AAA"/>
    <property type="match status" value="1"/>
</dbReference>
<keyword evidence="5" id="KW-0804">Transcription</keyword>
<dbReference type="SUPFAM" id="SSF55781">
    <property type="entry name" value="GAF domain-like"/>
    <property type="match status" value="1"/>
</dbReference>
<comment type="caution">
    <text evidence="8">The sequence shown here is derived from an EMBL/GenBank/DDBJ whole genome shotgun (WGS) entry which is preliminary data.</text>
</comment>
<dbReference type="EMBL" id="AMXE01000041">
    <property type="protein sequence ID" value="ENO87227.1"/>
    <property type="molecule type" value="Genomic_DNA"/>
</dbReference>
<evidence type="ECO:0000259" key="7">
    <source>
        <dbReference type="PROSITE" id="PS50045"/>
    </source>
</evidence>
<feature type="compositionally biased region" description="Pro residues" evidence="6">
    <location>
        <begin position="312"/>
        <end position="322"/>
    </location>
</feature>
<organism evidence="8 9">
    <name type="scientific">Thauera linaloolentis (strain DSM 12138 / JCM 21573 / CCUG 41526 / CIP 105981 / IAM 15112 / NBRC 102519 / 47Lol)</name>
    <dbReference type="NCBI Taxonomy" id="1123367"/>
    <lineage>
        <taxon>Bacteria</taxon>
        <taxon>Pseudomonadati</taxon>
        <taxon>Pseudomonadota</taxon>
        <taxon>Betaproteobacteria</taxon>
        <taxon>Rhodocyclales</taxon>
        <taxon>Zoogloeaceae</taxon>
        <taxon>Thauera</taxon>
    </lineage>
</organism>
<dbReference type="Proteomes" id="UP000013232">
    <property type="component" value="Unassembled WGS sequence"/>
</dbReference>
<dbReference type="GO" id="GO:0005524">
    <property type="term" value="F:ATP binding"/>
    <property type="evidence" value="ECO:0007669"/>
    <property type="project" value="UniProtKB-KW"/>
</dbReference>
<dbReference type="Gene3D" id="3.30.450.40">
    <property type="match status" value="1"/>
</dbReference>
<evidence type="ECO:0000256" key="3">
    <source>
        <dbReference type="ARBA" id="ARBA00023015"/>
    </source>
</evidence>
<dbReference type="Pfam" id="PF25601">
    <property type="entry name" value="AAA_lid_14"/>
    <property type="match status" value="1"/>
</dbReference>
<protein>
    <submittedName>
        <fullName evidence="8">Sigma-54 dependent transcriptional regulator</fullName>
    </submittedName>
</protein>
<evidence type="ECO:0000256" key="6">
    <source>
        <dbReference type="SAM" id="MobiDB-lite"/>
    </source>
</evidence>
<dbReference type="RefSeq" id="WP_004338841.1">
    <property type="nucleotide sequence ID" value="NZ_AMXE01000041.1"/>
</dbReference>
<dbReference type="STRING" id="1123367.GCA_000621305_03378"/>
<proteinExistence type="predicted"/>
<evidence type="ECO:0000256" key="1">
    <source>
        <dbReference type="ARBA" id="ARBA00022741"/>
    </source>
</evidence>
<feature type="domain" description="Sigma-54 factor interaction" evidence="7">
    <location>
        <begin position="450"/>
        <end position="518"/>
    </location>
</feature>
<gene>
    <name evidence="8" type="ORF">C666_11555</name>
</gene>
<dbReference type="PANTHER" id="PTHR32071">
    <property type="entry name" value="TRANSCRIPTIONAL REGULATORY PROTEIN"/>
    <property type="match status" value="1"/>
</dbReference>
<dbReference type="PROSITE" id="PS50045">
    <property type="entry name" value="SIGMA54_INTERACT_4"/>
    <property type="match status" value="1"/>
</dbReference>
<keyword evidence="9" id="KW-1185">Reference proteome</keyword>
<keyword evidence="3" id="KW-0805">Transcription regulation</keyword>
<evidence type="ECO:0000256" key="2">
    <source>
        <dbReference type="ARBA" id="ARBA00022840"/>
    </source>
</evidence>
<dbReference type="Gene3D" id="3.40.50.300">
    <property type="entry name" value="P-loop containing nucleotide triphosphate hydrolases"/>
    <property type="match status" value="1"/>
</dbReference>
<dbReference type="InterPro" id="IPR003018">
    <property type="entry name" value="GAF"/>
</dbReference>
<dbReference type="InterPro" id="IPR029016">
    <property type="entry name" value="GAF-like_dom_sf"/>
</dbReference>
<keyword evidence="1" id="KW-0547">Nucleotide-binding</keyword>
<dbReference type="GO" id="GO:0006355">
    <property type="term" value="P:regulation of DNA-templated transcription"/>
    <property type="evidence" value="ECO:0007669"/>
    <property type="project" value="InterPro"/>
</dbReference>
<dbReference type="eggNOG" id="COG3284">
    <property type="taxonomic scope" value="Bacteria"/>
</dbReference>
<keyword evidence="4" id="KW-0238">DNA-binding</keyword>
<dbReference type="InterPro" id="IPR058031">
    <property type="entry name" value="AAA_lid_NorR"/>
</dbReference>
<dbReference type="InterPro" id="IPR027417">
    <property type="entry name" value="P-loop_NTPase"/>
</dbReference>
<dbReference type="OrthoDB" id="5496274at2"/>